<dbReference type="InterPro" id="IPR027728">
    <property type="entry name" value="Topless_fam"/>
</dbReference>
<evidence type="ECO:0000313" key="2">
    <source>
        <dbReference type="Proteomes" id="UP000631114"/>
    </source>
</evidence>
<organism evidence="1 2">
    <name type="scientific">Coptis chinensis</name>
    <dbReference type="NCBI Taxonomy" id="261450"/>
    <lineage>
        <taxon>Eukaryota</taxon>
        <taxon>Viridiplantae</taxon>
        <taxon>Streptophyta</taxon>
        <taxon>Embryophyta</taxon>
        <taxon>Tracheophyta</taxon>
        <taxon>Spermatophyta</taxon>
        <taxon>Magnoliopsida</taxon>
        <taxon>Ranunculales</taxon>
        <taxon>Ranunculaceae</taxon>
        <taxon>Coptidoideae</taxon>
        <taxon>Coptis</taxon>
    </lineage>
</organism>
<accession>A0A835M908</accession>
<dbReference type="OrthoDB" id="1850764at2759"/>
<comment type="caution">
    <text evidence="1">The sequence shown here is derived from an EMBL/GenBank/DDBJ whole genome shotgun (WGS) entry which is preliminary data.</text>
</comment>
<dbReference type="GO" id="GO:0006355">
    <property type="term" value="P:regulation of DNA-templated transcription"/>
    <property type="evidence" value="ECO:0007669"/>
    <property type="project" value="InterPro"/>
</dbReference>
<gene>
    <name evidence="1" type="ORF">IFM89_015284</name>
</gene>
<reference evidence="1 2" key="1">
    <citation type="submission" date="2020-10" db="EMBL/GenBank/DDBJ databases">
        <title>The Coptis chinensis genome and diversification of protoberbering-type alkaloids.</title>
        <authorList>
            <person name="Wang B."/>
            <person name="Shu S."/>
            <person name="Song C."/>
            <person name="Liu Y."/>
        </authorList>
    </citation>
    <scope>NUCLEOTIDE SEQUENCE [LARGE SCALE GENOMIC DNA]</scope>
    <source>
        <strain evidence="1">HL-2020</strain>
        <tissue evidence="1">Leaf</tissue>
    </source>
</reference>
<dbReference type="EMBL" id="JADFTS010000002">
    <property type="protein sequence ID" value="KAF9620887.1"/>
    <property type="molecule type" value="Genomic_DNA"/>
</dbReference>
<protein>
    <submittedName>
        <fullName evidence="1">Uncharacterized protein</fullName>
    </submittedName>
</protein>
<evidence type="ECO:0000313" key="1">
    <source>
        <dbReference type="EMBL" id="KAF9620887.1"/>
    </source>
</evidence>
<keyword evidence="2" id="KW-1185">Reference proteome</keyword>
<sequence length="155" mass="16650">MLCIPVIAIYASFGDGSVGVLTAITIILRCRIVIIAYDSQKFWNWKFSSIKSQLLYFVGNSNNSSVYPLVIAAQPTEPNQFALGLTDGAVRVLEPLESEGKWGTLPPFDNGAGPSIAAGQGSSDQLTSVHMAHLHCPCFLTTNKSACHRCFSNVG</sequence>
<proteinExistence type="predicted"/>
<name>A0A835M908_9MAGN</name>
<dbReference type="AlphaFoldDB" id="A0A835M908"/>
<dbReference type="PANTHER" id="PTHR44083">
    <property type="entry name" value="TOPLESS-RELATED PROTEIN 1-RELATED"/>
    <property type="match status" value="1"/>
</dbReference>
<dbReference type="PANTHER" id="PTHR44083:SF35">
    <property type="entry name" value="TOPLESS-RELATED PROTEIN 4-LIKE ISOFORM X1"/>
    <property type="match status" value="1"/>
</dbReference>
<dbReference type="Proteomes" id="UP000631114">
    <property type="component" value="Unassembled WGS sequence"/>
</dbReference>